<dbReference type="EMBL" id="CP029254">
    <property type="protein sequence ID" value="AWK12914.1"/>
    <property type="molecule type" value="Genomic_DNA"/>
</dbReference>
<organism evidence="3 4">
    <name type="scientific">Streptomyces spongiicola</name>
    <dbReference type="NCBI Taxonomy" id="1690221"/>
    <lineage>
        <taxon>Bacteria</taxon>
        <taxon>Bacillati</taxon>
        <taxon>Actinomycetota</taxon>
        <taxon>Actinomycetes</taxon>
        <taxon>Kitasatosporales</taxon>
        <taxon>Streptomycetaceae</taxon>
        <taxon>Streptomyces</taxon>
    </lineage>
</organism>
<dbReference type="RefSeq" id="WP_109297736.1">
    <property type="nucleotide sequence ID" value="NZ_CP029254.1"/>
</dbReference>
<gene>
    <name evidence="3" type="ORF">DDQ41_14590</name>
</gene>
<accession>A0ABN5KRY0</accession>
<name>A0ABN5KRY0_9ACTN</name>
<dbReference type="Pfam" id="PF14206">
    <property type="entry name" value="Cys_rich_CPCC"/>
    <property type="match status" value="1"/>
</dbReference>
<evidence type="ECO:0000256" key="1">
    <source>
        <dbReference type="SAM" id="MobiDB-lite"/>
    </source>
</evidence>
<reference evidence="3 4" key="1">
    <citation type="submission" date="2018-05" db="EMBL/GenBank/DDBJ databases">
        <title>Complete genome sequence of the Type Strain of Streptomyces spongiicola HNM0071, the producer of staurosporine.</title>
        <authorList>
            <person name="Zhou S."/>
            <person name="Huang X."/>
        </authorList>
    </citation>
    <scope>NUCLEOTIDE SEQUENCE [LARGE SCALE GENOMIC DNA]</scope>
    <source>
        <strain evidence="3 4">HNM0071</strain>
    </source>
</reference>
<dbReference type="GO" id="GO:0016787">
    <property type="term" value="F:hydrolase activity"/>
    <property type="evidence" value="ECO:0007669"/>
    <property type="project" value="UniProtKB-KW"/>
</dbReference>
<proteinExistence type="predicted"/>
<protein>
    <submittedName>
        <fullName evidence="3">Hydrolase</fullName>
    </submittedName>
</protein>
<dbReference type="Proteomes" id="UP000245051">
    <property type="component" value="Chromosome"/>
</dbReference>
<evidence type="ECO:0000259" key="2">
    <source>
        <dbReference type="Pfam" id="PF14206"/>
    </source>
</evidence>
<sequence>MNDVDPQILAELAELEALEAAEARGEPLVIPESSVAPPAEGWLPCPCCGHQMFGEHWSYEICAVCYWEDDLVQLRWPWSFGANAVCLVEAQRNYQRFGATEERVLKNVRPPAQDEPLDPGWRPIDPSRDSFEEPGSSGEWPEDPRALYWWRPTFWRRDEHPAPPSSPPES</sequence>
<evidence type="ECO:0000313" key="4">
    <source>
        <dbReference type="Proteomes" id="UP000245051"/>
    </source>
</evidence>
<feature type="domain" description="Cysteine-rich CPCC" evidence="2">
    <location>
        <begin position="44"/>
        <end position="115"/>
    </location>
</feature>
<dbReference type="InterPro" id="IPR025983">
    <property type="entry name" value="Cys_rich_CPCC"/>
</dbReference>
<evidence type="ECO:0000313" key="3">
    <source>
        <dbReference type="EMBL" id="AWK12914.1"/>
    </source>
</evidence>
<keyword evidence="3" id="KW-0378">Hydrolase</keyword>
<feature type="region of interest" description="Disordered" evidence="1">
    <location>
        <begin position="107"/>
        <end position="144"/>
    </location>
</feature>
<keyword evidence="4" id="KW-1185">Reference proteome</keyword>